<dbReference type="InterPro" id="IPR036291">
    <property type="entry name" value="NAD(P)-bd_dom_sf"/>
</dbReference>
<gene>
    <name evidence="2" type="ORF">EZ449_06910</name>
</gene>
<feature type="domain" description="Pyrroline-5-carboxylate reductase catalytic N-terminal" evidence="1">
    <location>
        <begin position="8"/>
        <end position="89"/>
    </location>
</feature>
<dbReference type="InterPro" id="IPR028939">
    <property type="entry name" value="P5C_Rdtase_cat_N"/>
</dbReference>
<dbReference type="Gene3D" id="3.40.50.720">
    <property type="entry name" value="NAD(P)-binding Rossmann-like Domain"/>
    <property type="match status" value="1"/>
</dbReference>
<dbReference type="AlphaFoldDB" id="A0A4R0P302"/>
<evidence type="ECO:0000259" key="1">
    <source>
        <dbReference type="Pfam" id="PF03807"/>
    </source>
</evidence>
<protein>
    <submittedName>
        <fullName evidence="2">SDR family NAD(P)-dependent oxidoreductase</fullName>
    </submittedName>
</protein>
<dbReference type="OrthoDB" id="751203at2"/>
<dbReference type="RefSeq" id="WP_131557230.1">
    <property type="nucleotide sequence ID" value="NZ_SJSN01000004.1"/>
</dbReference>
<evidence type="ECO:0000313" key="3">
    <source>
        <dbReference type="Proteomes" id="UP000291485"/>
    </source>
</evidence>
<dbReference type="GO" id="GO:0005737">
    <property type="term" value="C:cytoplasm"/>
    <property type="evidence" value="ECO:0007669"/>
    <property type="project" value="TreeGrafter"/>
</dbReference>
<dbReference type="Proteomes" id="UP000291485">
    <property type="component" value="Unassembled WGS sequence"/>
</dbReference>
<dbReference type="SUPFAM" id="SSF51735">
    <property type="entry name" value="NAD(P)-binding Rossmann-fold domains"/>
    <property type="match status" value="1"/>
</dbReference>
<accession>A0A4R0P302</accession>
<proteinExistence type="predicted"/>
<reference evidence="2 3" key="1">
    <citation type="submission" date="2019-02" db="EMBL/GenBank/DDBJ databases">
        <title>Pedobacter sp. RP-3-11 sp. nov., isolated from Arctic soil.</title>
        <authorList>
            <person name="Dahal R.H."/>
        </authorList>
    </citation>
    <scope>NUCLEOTIDE SEQUENCE [LARGE SCALE GENOMIC DNA]</scope>
    <source>
        <strain evidence="2 3">RP-3-11</strain>
    </source>
</reference>
<evidence type="ECO:0000313" key="2">
    <source>
        <dbReference type="EMBL" id="TCD11215.1"/>
    </source>
</evidence>
<name>A0A4R0P302_9SPHI</name>
<dbReference type="PANTHER" id="PTHR48079:SF6">
    <property type="entry name" value="NAD(P)-BINDING DOMAIN-CONTAINING PROTEIN-RELATED"/>
    <property type="match status" value="1"/>
</dbReference>
<sequence length="266" mass="29400">MMKDIKTVSILGCGWFGLPFAKKLIQLGYQVKGSTTTPTKLATLAEENISPFLINFTTERISADPVFFETDVLFICIPPKRNSTELNSYPDKIKSILAAAKDKTKKVVLVSSTSVYSDENLIVNEESDTNPDTDSGKVVLAAELLVKEYRSTDYAIIRFAGLIGPNRNPGRFFAGKTDVPNGLAPVNLIHQTDAIGIACKLLEKQAFGKIYNACAPNHPTKMEFYSAAAKESGLIEPTFITEKKDWKIVESLNVPKYLNYDYVESI</sequence>
<organism evidence="2 3">
    <name type="scientific">Pedobacter frigidisoli</name>
    <dbReference type="NCBI Taxonomy" id="2530455"/>
    <lineage>
        <taxon>Bacteria</taxon>
        <taxon>Pseudomonadati</taxon>
        <taxon>Bacteroidota</taxon>
        <taxon>Sphingobacteriia</taxon>
        <taxon>Sphingobacteriales</taxon>
        <taxon>Sphingobacteriaceae</taxon>
        <taxon>Pedobacter</taxon>
    </lineage>
</organism>
<dbReference type="PANTHER" id="PTHR48079">
    <property type="entry name" value="PROTEIN YEEZ"/>
    <property type="match status" value="1"/>
</dbReference>
<dbReference type="EMBL" id="SJSN01000004">
    <property type="protein sequence ID" value="TCD11215.1"/>
    <property type="molecule type" value="Genomic_DNA"/>
</dbReference>
<dbReference type="Pfam" id="PF03807">
    <property type="entry name" value="F420_oxidored"/>
    <property type="match status" value="1"/>
</dbReference>
<keyword evidence="3" id="KW-1185">Reference proteome</keyword>
<dbReference type="GO" id="GO:0004029">
    <property type="term" value="F:aldehyde dehydrogenase (NAD+) activity"/>
    <property type="evidence" value="ECO:0007669"/>
    <property type="project" value="TreeGrafter"/>
</dbReference>
<comment type="caution">
    <text evidence="2">The sequence shown here is derived from an EMBL/GenBank/DDBJ whole genome shotgun (WGS) entry which is preliminary data.</text>
</comment>
<dbReference type="InterPro" id="IPR051783">
    <property type="entry name" value="NAD(P)-dependent_oxidoreduct"/>
</dbReference>